<evidence type="ECO:0000256" key="1">
    <source>
        <dbReference type="SAM" id="MobiDB-lite"/>
    </source>
</evidence>
<sequence>MSVFEPAHEPLDLHHDLVLVPETLGQRQNKEPNGVCGPDELNPRNWPWASRLARMAGPGGWQLGHDYDSRLTASSLVVTWILCPWTTNPAATPGLSLDRLRLCAVSRLPSPVALGFPRPPKSQAFPPRPASSISAPGGSDLALVRAAARIPPQAQDPRPNWTVP</sequence>
<protein>
    <submittedName>
        <fullName evidence="2">Uncharacterized protein</fullName>
    </submittedName>
</protein>
<reference evidence="2" key="2">
    <citation type="submission" date="2020-11" db="EMBL/GenBank/DDBJ databases">
        <title>Whole genome sequencing of Colletotrichum sp.</title>
        <authorList>
            <person name="Li H."/>
        </authorList>
    </citation>
    <scope>NUCLEOTIDE SEQUENCE</scope>
    <source>
        <strain evidence="2">CkLH20</strain>
    </source>
</reference>
<dbReference type="RefSeq" id="XP_038738976.1">
    <property type="nucleotide sequence ID" value="XM_038895711.1"/>
</dbReference>
<comment type="caution">
    <text evidence="2">The sequence shown here is derived from an EMBL/GenBank/DDBJ whole genome shotgun (WGS) entry which is preliminary data.</text>
</comment>
<proteinExistence type="predicted"/>
<dbReference type="GeneID" id="62168785"/>
<reference evidence="2" key="1">
    <citation type="submission" date="2020-03" db="EMBL/GenBank/DDBJ databases">
        <authorList>
            <person name="He L."/>
        </authorList>
    </citation>
    <scope>NUCLEOTIDE SEQUENCE</scope>
    <source>
        <strain evidence="2">CkLH20</strain>
    </source>
</reference>
<evidence type="ECO:0000313" key="2">
    <source>
        <dbReference type="EMBL" id="KAF9869515.1"/>
    </source>
</evidence>
<organism evidence="2 3">
    <name type="scientific">Colletotrichum karsti</name>
    <dbReference type="NCBI Taxonomy" id="1095194"/>
    <lineage>
        <taxon>Eukaryota</taxon>
        <taxon>Fungi</taxon>
        <taxon>Dikarya</taxon>
        <taxon>Ascomycota</taxon>
        <taxon>Pezizomycotina</taxon>
        <taxon>Sordariomycetes</taxon>
        <taxon>Hypocreomycetidae</taxon>
        <taxon>Glomerellales</taxon>
        <taxon>Glomerellaceae</taxon>
        <taxon>Colletotrichum</taxon>
        <taxon>Colletotrichum boninense species complex</taxon>
    </lineage>
</organism>
<dbReference type="AlphaFoldDB" id="A0A9P6I095"/>
<dbReference type="Proteomes" id="UP000781932">
    <property type="component" value="Unassembled WGS sequence"/>
</dbReference>
<keyword evidence="3" id="KW-1185">Reference proteome</keyword>
<dbReference type="EMBL" id="JAATWM020000069">
    <property type="protein sequence ID" value="KAF9869515.1"/>
    <property type="molecule type" value="Genomic_DNA"/>
</dbReference>
<feature type="region of interest" description="Disordered" evidence="1">
    <location>
        <begin position="116"/>
        <end position="138"/>
    </location>
</feature>
<evidence type="ECO:0000313" key="3">
    <source>
        <dbReference type="Proteomes" id="UP000781932"/>
    </source>
</evidence>
<name>A0A9P6I095_9PEZI</name>
<accession>A0A9P6I095</accession>
<gene>
    <name evidence="2" type="ORF">CkaCkLH20_13000</name>
</gene>